<dbReference type="GO" id="GO:0003700">
    <property type="term" value="F:DNA-binding transcription factor activity"/>
    <property type="evidence" value="ECO:0007669"/>
    <property type="project" value="InterPro"/>
</dbReference>
<accession>A0A1G4YZI3</accession>
<dbReference type="EMBL" id="FMUI01000013">
    <property type="protein sequence ID" value="SCX58862.1"/>
    <property type="molecule type" value="Genomic_DNA"/>
</dbReference>
<dbReference type="GO" id="GO:0046686">
    <property type="term" value="P:response to cadmium ion"/>
    <property type="evidence" value="ECO:0007669"/>
    <property type="project" value="TreeGrafter"/>
</dbReference>
<dbReference type="GO" id="GO:0010288">
    <property type="term" value="P:response to lead ion"/>
    <property type="evidence" value="ECO:0007669"/>
    <property type="project" value="TreeGrafter"/>
</dbReference>
<dbReference type="InterPro" id="IPR036390">
    <property type="entry name" value="WH_DNA-bd_sf"/>
</dbReference>
<dbReference type="NCBIfam" id="NF033788">
    <property type="entry name" value="HTH_metalloreg"/>
    <property type="match status" value="1"/>
</dbReference>
<dbReference type="InterPro" id="IPR011991">
    <property type="entry name" value="ArsR-like_HTH"/>
</dbReference>
<dbReference type="InterPro" id="IPR052543">
    <property type="entry name" value="HTH_Metal-responsive_Reg"/>
</dbReference>
<evidence type="ECO:0000259" key="1">
    <source>
        <dbReference type="PROSITE" id="PS50987"/>
    </source>
</evidence>
<dbReference type="SUPFAM" id="SSF46785">
    <property type="entry name" value="Winged helix' DNA-binding domain"/>
    <property type="match status" value="1"/>
</dbReference>
<keyword evidence="2" id="KW-0238">DNA-binding</keyword>
<dbReference type="GO" id="GO:0003677">
    <property type="term" value="F:DNA binding"/>
    <property type="evidence" value="ECO:0007669"/>
    <property type="project" value="UniProtKB-KW"/>
</dbReference>
<organism evidence="2 3">
    <name type="scientific">Kosakonia sacchari</name>
    <dbReference type="NCBI Taxonomy" id="1158459"/>
    <lineage>
        <taxon>Bacteria</taxon>
        <taxon>Pseudomonadati</taxon>
        <taxon>Pseudomonadota</taxon>
        <taxon>Gammaproteobacteria</taxon>
        <taxon>Enterobacterales</taxon>
        <taxon>Enterobacteriaceae</taxon>
        <taxon>Kosakonia</taxon>
    </lineage>
</organism>
<sequence>MNVMTEQLPNFSRLACLLADASRARMLCALMDNNRLTASELARVAGLSAQSASNHLAKLTYCRVVAFDKVGRNRYYRLYNALIAQAIESMMVATYADDDFQQRLKPSGFKKICYARTCYDHVAGHIGVAIYEHFLQTNMLVVTDGHLTVTPKGRDWFATQLGIDIDNVHAGSRRELAISCMDWSEQCYHLSGELGTRLFAALLEKRFLIKAHEPRVLLVTPAGKAFLQQTLGIVGVDD</sequence>
<dbReference type="Proteomes" id="UP000183569">
    <property type="component" value="Unassembled WGS sequence"/>
</dbReference>
<dbReference type="CDD" id="cd00090">
    <property type="entry name" value="HTH_ARSR"/>
    <property type="match status" value="1"/>
</dbReference>
<dbReference type="PANTHER" id="PTHR39168:SF1">
    <property type="entry name" value="TRANSCRIPTIONAL REGULATORY PROTEIN"/>
    <property type="match status" value="1"/>
</dbReference>
<dbReference type="GO" id="GO:0032791">
    <property type="term" value="F:lead ion binding"/>
    <property type="evidence" value="ECO:0007669"/>
    <property type="project" value="TreeGrafter"/>
</dbReference>
<comment type="caution">
    <text evidence="2">The sequence shown here is derived from an EMBL/GenBank/DDBJ whole genome shotgun (WGS) entry which is preliminary data.</text>
</comment>
<evidence type="ECO:0000313" key="2">
    <source>
        <dbReference type="EMBL" id="SCX58862.1"/>
    </source>
</evidence>
<dbReference type="Gene3D" id="1.10.10.10">
    <property type="entry name" value="Winged helix-like DNA-binding domain superfamily/Winged helix DNA-binding domain"/>
    <property type="match status" value="1"/>
</dbReference>
<reference evidence="2 3" key="1">
    <citation type="submission" date="2016-10" db="EMBL/GenBank/DDBJ databases">
        <authorList>
            <person name="Varghese N."/>
            <person name="Submissions S."/>
        </authorList>
    </citation>
    <scope>NUCLEOTIDE SEQUENCE [LARGE SCALE GENOMIC DNA]</scope>
    <source>
        <strain evidence="2 3">CGMCC 1.12102</strain>
    </source>
</reference>
<feature type="domain" description="HTH arsR-type" evidence="1">
    <location>
        <begin position="3"/>
        <end position="98"/>
    </location>
</feature>
<dbReference type="InterPro" id="IPR001845">
    <property type="entry name" value="HTH_ArsR_DNA-bd_dom"/>
</dbReference>
<gene>
    <name evidence="2" type="ORF">SAMN02927897_03700</name>
</gene>
<dbReference type="PROSITE" id="PS50987">
    <property type="entry name" value="HTH_ARSR_2"/>
    <property type="match status" value="1"/>
</dbReference>
<dbReference type="SMART" id="SM00418">
    <property type="entry name" value="HTH_ARSR"/>
    <property type="match status" value="1"/>
</dbReference>
<evidence type="ECO:0000313" key="3">
    <source>
        <dbReference type="Proteomes" id="UP000183569"/>
    </source>
</evidence>
<dbReference type="Pfam" id="PF01022">
    <property type="entry name" value="HTH_5"/>
    <property type="match status" value="1"/>
</dbReference>
<dbReference type="InterPro" id="IPR036388">
    <property type="entry name" value="WH-like_DNA-bd_sf"/>
</dbReference>
<proteinExistence type="predicted"/>
<dbReference type="AlphaFoldDB" id="A0A1G4YZI3"/>
<dbReference type="PANTHER" id="PTHR39168">
    <property type="entry name" value="TRANSCRIPTIONAL REGULATOR-RELATED"/>
    <property type="match status" value="1"/>
</dbReference>
<protein>
    <submittedName>
        <fullName evidence="2">DNA-binding transcriptional regulator, ArsR family</fullName>
    </submittedName>
</protein>
<dbReference type="GO" id="GO:0097063">
    <property type="term" value="F:cadmium ion sensor activity"/>
    <property type="evidence" value="ECO:0007669"/>
    <property type="project" value="TreeGrafter"/>
</dbReference>
<name>A0A1G4YZI3_9ENTR</name>